<dbReference type="AlphaFoldDB" id="A0A7D5KPV6"/>
<evidence type="ECO:0000256" key="2">
    <source>
        <dbReference type="ARBA" id="ARBA00022448"/>
    </source>
</evidence>
<dbReference type="RefSeq" id="WP_179259479.1">
    <property type="nucleotide sequence ID" value="NZ_CP058601.1"/>
</dbReference>
<organism evidence="4 5">
    <name type="scientific">Natrinema halophilum</name>
    <dbReference type="NCBI Taxonomy" id="1699371"/>
    <lineage>
        <taxon>Archaea</taxon>
        <taxon>Methanobacteriati</taxon>
        <taxon>Methanobacteriota</taxon>
        <taxon>Stenosarchaea group</taxon>
        <taxon>Halobacteria</taxon>
        <taxon>Halobacteriales</taxon>
        <taxon>Natrialbaceae</taxon>
        <taxon>Natrinema</taxon>
    </lineage>
</organism>
<protein>
    <submittedName>
        <fullName evidence="4">Extracellular solute-binding protein</fullName>
    </submittedName>
</protein>
<dbReference type="KEGG" id="haly:HYG82_02170"/>
<evidence type="ECO:0000313" key="4">
    <source>
        <dbReference type="EMBL" id="QLG47737.1"/>
    </source>
</evidence>
<dbReference type="PANTHER" id="PTHR43649:SF34">
    <property type="entry name" value="ABC TRANSPORTER PERIPLASMIC-BINDING PROTEIN YCJN-RELATED"/>
    <property type="match status" value="1"/>
</dbReference>
<name>A0A7D5KPV6_9EURY</name>
<dbReference type="PANTHER" id="PTHR43649">
    <property type="entry name" value="ARABINOSE-BINDING PROTEIN-RELATED"/>
    <property type="match status" value="1"/>
</dbReference>
<dbReference type="InterPro" id="IPR006059">
    <property type="entry name" value="SBP"/>
</dbReference>
<dbReference type="Proteomes" id="UP000509241">
    <property type="component" value="Chromosome"/>
</dbReference>
<dbReference type="Gene3D" id="3.40.190.10">
    <property type="entry name" value="Periplasmic binding protein-like II"/>
    <property type="match status" value="2"/>
</dbReference>
<sequence length="489" mass="52592">MGRDIAGRRDRPRLGRRSLLKTTAASAAVGSIAVTGCLARGRKPGTVVMTAASDIAGIMHSGGDKSSIQKALWEAGLDEDIRVEIQTVVSDSATRMQTAQSALEAGRSPPDIHMMDSGWTVPFILREQTVNLSDQFPNDVLEYVNNNYLGAILETARHPETGDLHALPLFPDLGFTLYRKDLIADAGYDTGGWGTDPPSWEEFSTAVRDARDQANLGYGYTTQANAYEGLSCCTFNEVMTSWGGAYYGGANNLFTAGERPITVDGERAIDAIRMMRSFIEGESENTLDGYPQISPSAIVQWTEQESLSPFSAGNAVSNRNWSYAIAETGTEEAFGEDLGVMTTPSAVSEQEAEYQGVGGTASALGGWNLAVSPFSERTEEALQVLEAFANEEVMLTIFELGGFLPPNLDLVAEASTDEVGPVARYGDVVQSASENAIPRPATDLWPEQSALIYQAVNSAYRGEQSPTSAMNDLATELKQSEAEVQTNDN</sequence>
<dbReference type="OrthoDB" id="328108at2157"/>
<keyword evidence="2" id="KW-0813">Transport</keyword>
<keyword evidence="5" id="KW-1185">Reference proteome</keyword>
<reference evidence="4 5" key="1">
    <citation type="submission" date="2020-07" db="EMBL/GenBank/DDBJ databases">
        <authorList>
            <person name="Cui H."/>
        </authorList>
    </citation>
    <scope>NUCLEOTIDE SEQUENCE [LARGE SCALE GENOMIC DNA]</scope>
    <source>
        <strain evidence="4 5">YPL8</strain>
    </source>
</reference>
<accession>A0A7D5KPV6</accession>
<comment type="similarity">
    <text evidence="1">Belongs to the bacterial solute-binding protein 1 family.</text>
</comment>
<gene>
    <name evidence="4" type="ORF">HYG82_02170</name>
</gene>
<dbReference type="GeneID" id="56032059"/>
<evidence type="ECO:0000313" key="5">
    <source>
        <dbReference type="Proteomes" id="UP000509241"/>
    </source>
</evidence>
<dbReference type="SUPFAM" id="SSF53850">
    <property type="entry name" value="Periplasmic binding protein-like II"/>
    <property type="match status" value="1"/>
</dbReference>
<evidence type="ECO:0000256" key="1">
    <source>
        <dbReference type="ARBA" id="ARBA00008520"/>
    </source>
</evidence>
<proteinExistence type="inferred from homology"/>
<dbReference type="InterPro" id="IPR050490">
    <property type="entry name" value="Bact_solute-bd_prot1"/>
</dbReference>
<evidence type="ECO:0000256" key="3">
    <source>
        <dbReference type="ARBA" id="ARBA00022729"/>
    </source>
</evidence>
<dbReference type="EMBL" id="CP058601">
    <property type="protein sequence ID" value="QLG47737.1"/>
    <property type="molecule type" value="Genomic_DNA"/>
</dbReference>
<dbReference type="Pfam" id="PF01547">
    <property type="entry name" value="SBP_bac_1"/>
    <property type="match status" value="1"/>
</dbReference>
<keyword evidence="3" id="KW-0732">Signal</keyword>